<sequence>MSAKRKTPAISASTCEVLDPIPRQKVRLHTVDDLRLEMGRVYNDMRAGRLESGEGTKLAYVLGQMVRVFELAVIEKRIDALEMTHEQKP</sequence>
<dbReference type="Proteomes" id="UP000002372">
    <property type="component" value="Chromosome"/>
</dbReference>
<gene>
    <name evidence="1" type="ordered locus">THI_2740</name>
    <name evidence="2" type="ORF">THICB1_50191</name>
</gene>
<dbReference type="OrthoDB" id="5567062at2"/>
<evidence type="ECO:0000313" key="2">
    <source>
        <dbReference type="EMBL" id="CQR35547.1"/>
    </source>
</evidence>
<protein>
    <submittedName>
        <fullName evidence="1">Uncharacterized protein</fullName>
    </submittedName>
</protein>
<dbReference type="KEGG" id="thi:THI_2740"/>
<dbReference type="EMBL" id="CTRI01000027">
    <property type="protein sequence ID" value="CQR35547.1"/>
    <property type="molecule type" value="Genomic_DNA"/>
</dbReference>
<reference evidence="2 4" key="4">
    <citation type="submission" date="2015-03" db="EMBL/GenBank/DDBJ databases">
        <authorList>
            <person name="Regsiter A."/>
            <person name="william w."/>
        </authorList>
    </citation>
    <scope>NUCLEOTIDE SEQUENCE [LARGE SCALE GENOMIC DNA]</scope>
    <source>
        <strain evidence="2 4">CB1</strain>
    </source>
</reference>
<evidence type="ECO:0000313" key="1">
    <source>
        <dbReference type="EMBL" id="CAZ89353.1"/>
    </source>
</evidence>
<dbReference type="Proteomes" id="UP000078599">
    <property type="component" value="Unassembled WGS sequence"/>
</dbReference>
<keyword evidence="4" id="KW-1185">Reference proteome</keyword>
<reference key="1">
    <citation type="submission" date="2009-07" db="EMBL/GenBank/DDBJ databases">
        <authorList>
            <person name="Genoscope - CEA"/>
        </authorList>
    </citation>
    <scope>NUCLEOTIDE SEQUENCE</scope>
    <source>
        <strain>3As</strain>
    </source>
</reference>
<name>D6CLC5_THIA3</name>
<evidence type="ECO:0000313" key="3">
    <source>
        <dbReference type="Proteomes" id="UP000002372"/>
    </source>
</evidence>
<proteinExistence type="predicted"/>
<reference evidence="1" key="3">
    <citation type="submission" date="2010-07" db="EMBL/GenBank/DDBJ databases">
        <authorList>
            <person name="Genoscope - CEA"/>
        </authorList>
    </citation>
    <scope>NUCLEOTIDE SEQUENCE</scope>
    <source>
        <strain evidence="1">3As</strain>
    </source>
</reference>
<evidence type="ECO:0000313" key="4">
    <source>
        <dbReference type="Proteomes" id="UP000078599"/>
    </source>
</evidence>
<accession>D6CLC5</accession>
<organism evidence="1 3">
    <name type="scientific">Thiomonas arsenitoxydans (strain DSM 22701 / CIP 110005 / 3As)</name>
    <dbReference type="NCBI Taxonomy" id="426114"/>
    <lineage>
        <taxon>Bacteria</taxon>
        <taxon>Pseudomonadati</taxon>
        <taxon>Pseudomonadota</taxon>
        <taxon>Betaproteobacteria</taxon>
        <taxon>Burkholderiales</taxon>
        <taxon>Thiomonas</taxon>
    </lineage>
</organism>
<reference evidence="3" key="2">
    <citation type="journal article" date="2010" name="PLoS Genet.">
        <title>Structure, function, and evolution of the Thiomonas spp. genome.</title>
        <authorList>
            <person name="Arsene-Ploetze F."/>
            <person name="Koechler S."/>
            <person name="Marchal M."/>
            <person name="Coppee J.Y."/>
            <person name="Chandler M."/>
            <person name="Bonnefoy V."/>
            <person name="Brochier-Armanet C."/>
            <person name="Barakat M."/>
            <person name="Barbe V."/>
            <person name="Battaglia-Brunet F."/>
            <person name="Bruneel O."/>
            <person name="Bryan C.G."/>
            <person name="Cleiss-Arnold J."/>
            <person name="Cruveiller S."/>
            <person name="Erhardt M."/>
            <person name="Heinrich-Salmeron A."/>
            <person name="Hommais F."/>
            <person name="Joulian C."/>
            <person name="Krin E."/>
            <person name="Lieutaud A."/>
            <person name="Lievremont D."/>
            <person name="Michel C."/>
            <person name="Muller D."/>
            <person name="Ortet P."/>
            <person name="Proux C."/>
            <person name="Siguier P."/>
            <person name="Roche D."/>
            <person name="Rouy Z."/>
            <person name="Salvignol G."/>
            <person name="Slyemi D."/>
            <person name="Talla E."/>
            <person name="Weiss S."/>
            <person name="Weissenbach J."/>
            <person name="Medigue C."/>
            <person name="Bertin P.N."/>
        </authorList>
    </citation>
    <scope>NUCLEOTIDE SEQUENCE [LARGE SCALE GENOMIC DNA]</scope>
    <source>
        <strain evidence="3">DSM 22701 / CIP 110005 / 3As</strain>
    </source>
</reference>
<dbReference type="AlphaFoldDB" id="D6CLC5"/>
<dbReference type="EMBL" id="FP475956">
    <property type="protein sequence ID" value="CAZ89353.1"/>
    <property type="molecule type" value="Genomic_DNA"/>
</dbReference>
<dbReference type="RefSeq" id="WP_013106638.1">
    <property type="nucleotide sequence ID" value="NC_014145.1"/>
</dbReference>
<dbReference type="HOGENOM" id="CLU_189262_0_0_4"/>